<organism evidence="1 2">
    <name type="scientific">Trichinella spiralis</name>
    <name type="common">Trichina worm</name>
    <dbReference type="NCBI Taxonomy" id="6334"/>
    <lineage>
        <taxon>Eukaryota</taxon>
        <taxon>Metazoa</taxon>
        <taxon>Ecdysozoa</taxon>
        <taxon>Nematoda</taxon>
        <taxon>Enoplea</taxon>
        <taxon>Dorylaimia</taxon>
        <taxon>Trichinellida</taxon>
        <taxon>Trichinellidae</taxon>
        <taxon>Trichinella</taxon>
    </lineage>
</organism>
<keyword evidence="2" id="KW-1185">Reference proteome</keyword>
<dbReference type="Proteomes" id="UP001558632">
    <property type="component" value="Unassembled WGS sequence"/>
</dbReference>
<evidence type="ECO:0000313" key="1">
    <source>
        <dbReference type="EMBL" id="KAL1228197.1"/>
    </source>
</evidence>
<evidence type="ECO:0000313" key="2">
    <source>
        <dbReference type="Proteomes" id="UP001558632"/>
    </source>
</evidence>
<proteinExistence type="predicted"/>
<comment type="caution">
    <text evidence="1">The sequence shown here is derived from an EMBL/GenBank/DDBJ whole genome shotgun (WGS) entry which is preliminary data.</text>
</comment>
<protein>
    <submittedName>
        <fullName evidence="1">Intermembrane lipid transfer protein</fullName>
    </submittedName>
</protein>
<dbReference type="EMBL" id="JBEUSY010000517">
    <property type="protein sequence ID" value="KAL1228197.1"/>
    <property type="molecule type" value="Genomic_DNA"/>
</dbReference>
<reference evidence="1 2" key="1">
    <citation type="submission" date="2024-07" db="EMBL/GenBank/DDBJ databases">
        <title>Enhanced genomic and transcriptomic resources for Trichinella pseudospiralis and T. spiralis underpin the discovery of pronounced molecular differences between stages and species.</title>
        <authorList>
            <person name="Pasi K.K."/>
            <person name="La Rosa G."/>
            <person name="Gomez-Morales M.A."/>
            <person name="Tosini F."/>
            <person name="Sumanam S."/>
            <person name="Young N.D."/>
            <person name="Chang B.C."/>
            <person name="Robin G.B."/>
        </authorList>
    </citation>
    <scope>NUCLEOTIDE SEQUENCE [LARGE SCALE GENOMIC DNA]</scope>
    <source>
        <strain evidence="1">ISS534</strain>
    </source>
</reference>
<accession>A0ABR3K5C4</accession>
<sequence length="659" mass="76661">MLYKPIGKFFYIDERQVKSFDLINGKFFLENVPIRTTALQLLRLPIAASSGFARKLVLSLPKVICGRQLSEIEIEELHLLLVPCNEKKIDNLDGEIDEEATQAKFELTERMHRRFLANMVPNFQFPEETIAYESVELRIVAKYLTLWYKDEWSAVGTEQRFSLLCQIDRLLFVQNEHVLGYGSEVVHCEFSGIRLFYTEDDDGDDDGENLHNSDENEQSCETDVEMNDCIFEACKICIRIEKNNSQLSNWRLPSRLFSVLISGLNFFFDLIRLRKIQNLLENWLLYYRKSQYEKWRPLHDVKSNPRQWWQFAAWCLVKNNHDLNKAKSLKMRVKTTSVRLVDWKSTCPLRCSPVSTRRFKFHHSQISKGKKSHCGECRCAGLKNVFVIASQNEEDANNKIEKATICAVLDCCGRLEISNSGNGRNRTVRLRVDGDRGLRLKISTAQLGWLRERGSVVLLGLRPFLDSIGALEPRPTPVVGFETWLQVRLGSLTLILHDGNDQREPSNLFHVEGRHLALVLAKSTTGIGTFRIALPYLKCWNAMDGSVLLFLRQMKSPDLKFRRSQALMSSMKQKIDEHDTARLNGYPPIFCFDEQKFTFDDTHFLKKCIYLDLIMLGSEKLHMCMHFALWSFENFPWSFHSRWNLKQYDLFRLLMTFSL</sequence>
<gene>
    <name evidence="1" type="ORF">TSPI_09864</name>
</gene>
<name>A0ABR3K5C4_TRISP</name>